<feature type="compositionally biased region" description="Basic and acidic residues" evidence="1">
    <location>
        <begin position="141"/>
        <end position="162"/>
    </location>
</feature>
<protein>
    <submittedName>
        <fullName evidence="2">Unnamed protein product</fullName>
    </submittedName>
</protein>
<dbReference type="AlphaFoldDB" id="A0A9W6Y1B3"/>
<evidence type="ECO:0000313" key="2">
    <source>
        <dbReference type="EMBL" id="GMF49670.1"/>
    </source>
</evidence>
<keyword evidence="3" id="KW-1185">Reference proteome</keyword>
<sequence>MLKDMGAIQRNATTILGGQPGRDCPGAECWLSRSDEARRHSPPLHQTERGTGNGLGLGRVRRHQEPVGGHPDQGARKHNAQGPPHRERHPGQGHRAVTVSGLLKWHVPCTVHEVGPQERFTTNRSLIGLSTFGGCKVPHKPTQEENKEGTREVDRRRDLNDR</sequence>
<dbReference type="EMBL" id="BSXT01002564">
    <property type="protein sequence ID" value="GMF49670.1"/>
    <property type="molecule type" value="Genomic_DNA"/>
</dbReference>
<reference evidence="2" key="1">
    <citation type="submission" date="2023-04" db="EMBL/GenBank/DDBJ databases">
        <title>Phytophthora fragariaefolia NBRC 109709.</title>
        <authorList>
            <person name="Ichikawa N."/>
            <person name="Sato H."/>
            <person name="Tonouchi N."/>
        </authorList>
    </citation>
    <scope>NUCLEOTIDE SEQUENCE</scope>
    <source>
        <strain evidence="2">NBRC 109709</strain>
    </source>
</reference>
<organism evidence="2 3">
    <name type="scientific">Phytophthora fragariaefolia</name>
    <dbReference type="NCBI Taxonomy" id="1490495"/>
    <lineage>
        <taxon>Eukaryota</taxon>
        <taxon>Sar</taxon>
        <taxon>Stramenopiles</taxon>
        <taxon>Oomycota</taxon>
        <taxon>Peronosporomycetes</taxon>
        <taxon>Peronosporales</taxon>
        <taxon>Peronosporaceae</taxon>
        <taxon>Phytophthora</taxon>
    </lineage>
</organism>
<feature type="region of interest" description="Disordered" evidence="1">
    <location>
        <begin position="133"/>
        <end position="162"/>
    </location>
</feature>
<name>A0A9W6Y1B3_9STRA</name>
<dbReference type="Proteomes" id="UP001165121">
    <property type="component" value="Unassembled WGS sequence"/>
</dbReference>
<comment type="caution">
    <text evidence="2">The sequence shown here is derived from an EMBL/GenBank/DDBJ whole genome shotgun (WGS) entry which is preliminary data.</text>
</comment>
<feature type="region of interest" description="Disordered" evidence="1">
    <location>
        <begin position="35"/>
        <end position="93"/>
    </location>
</feature>
<evidence type="ECO:0000313" key="3">
    <source>
        <dbReference type="Proteomes" id="UP001165121"/>
    </source>
</evidence>
<evidence type="ECO:0000256" key="1">
    <source>
        <dbReference type="SAM" id="MobiDB-lite"/>
    </source>
</evidence>
<gene>
    <name evidence="2" type="ORF">Pfra01_001966500</name>
</gene>
<proteinExistence type="predicted"/>
<accession>A0A9W6Y1B3</accession>